<comment type="catalytic activity">
    <reaction evidence="16 17">
        <text>a ubiquinone + NADH + 5 H(+)(in) = a ubiquinol + NAD(+) + 4 H(+)(out)</text>
        <dbReference type="Rhea" id="RHEA:29091"/>
        <dbReference type="Rhea" id="RHEA-COMP:9565"/>
        <dbReference type="Rhea" id="RHEA-COMP:9566"/>
        <dbReference type="ChEBI" id="CHEBI:15378"/>
        <dbReference type="ChEBI" id="CHEBI:16389"/>
        <dbReference type="ChEBI" id="CHEBI:17976"/>
        <dbReference type="ChEBI" id="CHEBI:57540"/>
        <dbReference type="ChEBI" id="CHEBI:57945"/>
        <dbReference type="EC" id="7.1.1.2"/>
    </reaction>
</comment>
<feature type="transmembrane region" description="Helical" evidence="17">
    <location>
        <begin position="171"/>
        <end position="193"/>
    </location>
</feature>
<evidence type="ECO:0000256" key="11">
    <source>
        <dbReference type="ARBA" id="ARBA00022989"/>
    </source>
</evidence>
<evidence type="ECO:0000256" key="6">
    <source>
        <dbReference type="ARBA" id="ARBA00022448"/>
    </source>
</evidence>
<evidence type="ECO:0000256" key="12">
    <source>
        <dbReference type="ARBA" id="ARBA00023027"/>
    </source>
</evidence>
<feature type="transmembrane region" description="Helical" evidence="17">
    <location>
        <begin position="12"/>
        <end position="32"/>
    </location>
</feature>
<feature type="transmembrane region" description="Helical" evidence="17">
    <location>
        <begin position="233"/>
        <end position="254"/>
    </location>
</feature>
<dbReference type="AlphaFoldDB" id="B6Z5V1"/>
<name>B6Z5V1_9ACAR</name>
<organism evidence="19">
    <name type="scientific">Steganacarus magnus</name>
    <dbReference type="NCBI Taxonomy" id="52000"/>
    <lineage>
        <taxon>Eukaryota</taxon>
        <taxon>Metazoa</taxon>
        <taxon>Ecdysozoa</taxon>
        <taxon>Arthropoda</taxon>
        <taxon>Chelicerata</taxon>
        <taxon>Arachnida</taxon>
        <taxon>Acari</taxon>
        <taxon>Acariformes</taxon>
        <taxon>Sarcoptiformes</taxon>
        <taxon>Oribatida</taxon>
        <taxon>Mixonomata</taxon>
        <taxon>Phthiracaroidea</taxon>
        <taxon>Steganacaridae</taxon>
        <taxon>Steganacarus</taxon>
    </lineage>
</organism>
<dbReference type="RefSeq" id="YP_002317279.1">
    <property type="nucleotide sequence ID" value="NC_011574.1"/>
</dbReference>
<comment type="similarity">
    <text evidence="3 17">Belongs to the complex I subunit 4 family.</text>
</comment>
<evidence type="ECO:0000256" key="14">
    <source>
        <dbReference type="ARBA" id="ARBA00023128"/>
    </source>
</evidence>
<comment type="subcellular location">
    <subcellularLocation>
        <location evidence="2 17">Mitochondrion membrane</location>
        <topology evidence="2 17">Multi-pass membrane protein</topology>
    </subcellularLocation>
</comment>
<keyword evidence="7 17" id="KW-0679">Respiratory chain</keyword>
<keyword evidence="9" id="KW-1278">Translocase</keyword>
<feature type="transmembrane region" description="Helical" evidence="17">
    <location>
        <begin position="356"/>
        <end position="389"/>
    </location>
</feature>
<dbReference type="InterPro" id="IPR003918">
    <property type="entry name" value="NADH_UbQ_OxRdtase"/>
</dbReference>
<dbReference type="InterPro" id="IPR001750">
    <property type="entry name" value="ND/Mrp_TM"/>
</dbReference>
<evidence type="ECO:0000256" key="4">
    <source>
        <dbReference type="ARBA" id="ARBA00012944"/>
    </source>
</evidence>
<keyword evidence="10 17" id="KW-0249">Electron transport</keyword>
<keyword evidence="11 17" id="KW-1133">Transmembrane helix</keyword>
<evidence type="ECO:0000256" key="13">
    <source>
        <dbReference type="ARBA" id="ARBA00023075"/>
    </source>
</evidence>
<gene>
    <name evidence="19" type="primary">ND4</name>
</gene>
<evidence type="ECO:0000256" key="5">
    <source>
        <dbReference type="ARBA" id="ARBA00021006"/>
    </source>
</evidence>
<reference evidence="19" key="1">
    <citation type="journal article" date="2008" name="BMC Genomics">
        <title>The complete mitochondrial genome of the sexual oribatid mite Steganacarus magnus: genome rearrangements and loss of tRNAs.</title>
        <authorList>
            <person name="Domes K."/>
            <person name="Maraun M."/>
            <person name="Scheu S."/>
            <person name="Cameron S.L."/>
        </authorList>
    </citation>
    <scope>NUCLEOTIDE SEQUENCE</scope>
</reference>
<evidence type="ECO:0000256" key="9">
    <source>
        <dbReference type="ARBA" id="ARBA00022967"/>
    </source>
</evidence>
<feature type="transmembrane region" description="Helical" evidence="17">
    <location>
        <begin position="261"/>
        <end position="279"/>
    </location>
</feature>
<dbReference type="EC" id="7.1.1.2" evidence="4 17"/>
<feature type="transmembrane region" description="Helical" evidence="17">
    <location>
        <begin position="133"/>
        <end position="151"/>
    </location>
</feature>
<dbReference type="EMBL" id="EU935607">
    <property type="protein sequence ID" value="ACH41152.1"/>
    <property type="molecule type" value="Genomic_DNA"/>
</dbReference>
<dbReference type="GO" id="GO:0031966">
    <property type="term" value="C:mitochondrial membrane"/>
    <property type="evidence" value="ECO:0007669"/>
    <property type="project" value="UniProtKB-SubCell"/>
</dbReference>
<feature type="transmembrane region" description="Helical" evidence="17">
    <location>
        <begin position="52"/>
        <end position="72"/>
    </location>
</feature>
<evidence type="ECO:0000256" key="2">
    <source>
        <dbReference type="ARBA" id="ARBA00004225"/>
    </source>
</evidence>
<sequence>MKFLLTVSFCSIMLKFDFSFLSSLSIFFFLSISMMSLNNSFGLLNIDIMSTLFLSLVFIVSVFSFLSVFLSMKQSDEKKVEQTFLMIMFILLNMCFVFDSMFIFYINFEIIFLFMFFFLFSLSSKMNREMASYYMFFITLATSIPLLVLMFSSLDEEQILSMMMILFNQNMWWMFILLVFLVKIPLFGLHMWLPKAHVEATLSGSIFLSGILLKIGIYGIFRVSLMKMSALTHFSSIFSCVGWVSSLIVAMICYRQVDCKSLVAYSSVVHMGMCTNGALSGSNTGFSSCMYMVLSHGVSSPLMFFLVYMFYDRQNSRSLIMMKGVNSLHPLLFLSGFLIMISSLGMPPLLSFFSEFMLGISALLINHILIPVSLFIFFLSGLYMIFYFIYFSQGNPSNFGYMNISKMDLSLIFSLIFYLF</sequence>
<dbReference type="CTD" id="4538"/>
<dbReference type="GO" id="GO:0003954">
    <property type="term" value="F:NADH dehydrogenase activity"/>
    <property type="evidence" value="ECO:0007669"/>
    <property type="project" value="TreeGrafter"/>
</dbReference>
<keyword evidence="15 17" id="KW-0472">Membrane</keyword>
<feature type="transmembrane region" description="Helical" evidence="17">
    <location>
        <begin position="401"/>
        <end position="419"/>
    </location>
</feature>
<geneLocation type="mitochondrion" evidence="19"/>
<comment type="function">
    <text evidence="1">Core subunit of the mitochondrial membrane respiratory chain NADH dehydrogenase (Complex I) that is believed to belong to the minimal assembly required for catalysis. Complex I functions in the transfer of electrons from NADH to the respiratory chain. The immediate electron acceptor for the enzyme is believed to be ubiquinone.</text>
</comment>
<dbReference type="PANTHER" id="PTHR43507">
    <property type="entry name" value="NADH-UBIQUINONE OXIDOREDUCTASE CHAIN 4"/>
    <property type="match status" value="1"/>
</dbReference>
<accession>B6Z5V1</accession>
<proteinExistence type="inferred from homology"/>
<dbReference type="GO" id="GO:0008137">
    <property type="term" value="F:NADH dehydrogenase (ubiquinone) activity"/>
    <property type="evidence" value="ECO:0007669"/>
    <property type="project" value="UniProtKB-UniRule"/>
</dbReference>
<evidence type="ECO:0000256" key="17">
    <source>
        <dbReference type="RuleBase" id="RU003297"/>
    </source>
</evidence>
<dbReference type="GeneID" id="7042813"/>
<dbReference type="GO" id="GO:0048039">
    <property type="term" value="F:ubiquinone binding"/>
    <property type="evidence" value="ECO:0007669"/>
    <property type="project" value="TreeGrafter"/>
</dbReference>
<evidence type="ECO:0000256" key="1">
    <source>
        <dbReference type="ARBA" id="ARBA00003257"/>
    </source>
</evidence>
<evidence type="ECO:0000256" key="7">
    <source>
        <dbReference type="ARBA" id="ARBA00022660"/>
    </source>
</evidence>
<keyword evidence="13 17" id="KW-0830">Ubiquinone</keyword>
<evidence type="ECO:0000256" key="10">
    <source>
        <dbReference type="ARBA" id="ARBA00022982"/>
    </source>
</evidence>
<protein>
    <recommendedName>
        <fullName evidence="5 17">NADH-ubiquinone oxidoreductase chain 4</fullName>
        <ecNumber evidence="4 17">7.1.1.2</ecNumber>
    </recommendedName>
</protein>
<dbReference type="GO" id="GO:0042773">
    <property type="term" value="P:ATP synthesis coupled electron transport"/>
    <property type="evidence" value="ECO:0007669"/>
    <property type="project" value="InterPro"/>
</dbReference>
<evidence type="ECO:0000256" key="15">
    <source>
        <dbReference type="ARBA" id="ARBA00023136"/>
    </source>
</evidence>
<evidence type="ECO:0000256" key="3">
    <source>
        <dbReference type="ARBA" id="ARBA00009025"/>
    </source>
</evidence>
<dbReference type="GO" id="GO:0015990">
    <property type="term" value="P:electron transport coupled proton transport"/>
    <property type="evidence" value="ECO:0007669"/>
    <property type="project" value="TreeGrafter"/>
</dbReference>
<keyword evidence="6 17" id="KW-0813">Transport</keyword>
<dbReference type="PRINTS" id="PR01437">
    <property type="entry name" value="NUOXDRDTASE4"/>
</dbReference>
<feature type="transmembrane region" description="Helical" evidence="17">
    <location>
        <begin position="84"/>
        <end position="104"/>
    </location>
</feature>
<comment type="function">
    <text evidence="17">Core subunit of the mitochondrial membrane respiratory chain NADH dehydrogenase (Complex I) which catalyzes electron transfer from NADH through the respiratory chain, using ubiquinone as an electron acceptor. Essential for the catalytic activity and assembly of complex I.</text>
</comment>
<keyword evidence="8 17" id="KW-0812">Transmembrane</keyword>
<feature type="transmembrane region" description="Helical" evidence="17">
    <location>
        <begin position="331"/>
        <end position="350"/>
    </location>
</feature>
<keyword evidence="12 17" id="KW-0520">NAD</keyword>
<evidence type="ECO:0000313" key="19">
    <source>
        <dbReference type="EMBL" id="ACH41152.1"/>
    </source>
</evidence>
<feature type="transmembrane region" description="Helical" evidence="17">
    <location>
        <begin position="200"/>
        <end position="221"/>
    </location>
</feature>
<evidence type="ECO:0000259" key="18">
    <source>
        <dbReference type="Pfam" id="PF00361"/>
    </source>
</evidence>
<feature type="transmembrane region" description="Helical" evidence="17">
    <location>
        <begin position="291"/>
        <end position="311"/>
    </location>
</feature>
<evidence type="ECO:0000256" key="8">
    <source>
        <dbReference type="ARBA" id="ARBA00022692"/>
    </source>
</evidence>
<keyword evidence="14 17" id="KW-0496">Mitochondrion</keyword>
<evidence type="ECO:0000256" key="16">
    <source>
        <dbReference type="ARBA" id="ARBA00049551"/>
    </source>
</evidence>
<dbReference type="Pfam" id="PF00361">
    <property type="entry name" value="Proton_antipo_M"/>
    <property type="match status" value="1"/>
</dbReference>
<feature type="transmembrane region" description="Helical" evidence="17">
    <location>
        <begin position="110"/>
        <end position="126"/>
    </location>
</feature>
<dbReference type="PANTHER" id="PTHR43507:SF20">
    <property type="entry name" value="NADH-UBIQUINONE OXIDOREDUCTASE CHAIN 4"/>
    <property type="match status" value="1"/>
</dbReference>
<feature type="domain" description="NADH:quinone oxidoreductase/Mrp antiporter transmembrane" evidence="18">
    <location>
        <begin position="100"/>
        <end position="372"/>
    </location>
</feature>